<evidence type="ECO:0000256" key="2">
    <source>
        <dbReference type="ARBA" id="ARBA00013278"/>
    </source>
</evidence>
<evidence type="ECO:0000256" key="4">
    <source>
        <dbReference type="ARBA" id="ARBA00022723"/>
    </source>
</evidence>
<keyword evidence="5 14" id="KW-0378">Hydrolase</keyword>
<comment type="subcellular location">
    <subcellularLocation>
        <location evidence="1 14">Secreted</location>
    </subcellularLocation>
</comment>
<evidence type="ECO:0000256" key="11">
    <source>
        <dbReference type="PIRSR" id="PIRSR601211-2"/>
    </source>
</evidence>
<dbReference type="GO" id="GO:0005509">
    <property type="term" value="F:calcium ion binding"/>
    <property type="evidence" value="ECO:0007669"/>
    <property type="project" value="InterPro"/>
</dbReference>
<proteinExistence type="inferred from homology"/>
<feature type="binding site" evidence="11">
    <location>
        <position position="58"/>
    </location>
    <ligand>
        <name>Ca(2+)</name>
        <dbReference type="ChEBI" id="CHEBI:29108"/>
    </ligand>
</feature>
<evidence type="ECO:0000256" key="14">
    <source>
        <dbReference type="RuleBase" id="RU361236"/>
    </source>
</evidence>
<dbReference type="PANTHER" id="PTHR11716">
    <property type="entry name" value="PHOSPHOLIPASE A2 FAMILY MEMBER"/>
    <property type="match status" value="1"/>
</dbReference>
<dbReference type="SMART" id="SM00085">
    <property type="entry name" value="PA2c"/>
    <property type="match status" value="1"/>
</dbReference>
<dbReference type="RefSeq" id="XP_013093931.2">
    <property type="nucleotide sequence ID" value="XM_013238477.2"/>
</dbReference>
<dbReference type="GO" id="GO:0050482">
    <property type="term" value="P:arachidonate secretion"/>
    <property type="evidence" value="ECO:0007669"/>
    <property type="project" value="InterPro"/>
</dbReference>
<dbReference type="PANTHER" id="PTHR11716:SF47">
    <property type="entry name" value="PHOSPHOLIPASE A2-ALPHA"/>
    <property type="match status" value="1"/>
</dbReference>
<reference evidence="16" key="1">
    <citation type="submission" date="2020-05" db="UniProtKB">
        <authorList>
            <consortium name="EnsemblMetazoa"/>
        </authorList>
    </citation>
    <scope>IDENTIFICATION</scope>
    <source>
        <strain evidence="16">BB02</strain>
    </source>
</reference>
<keyword evidence="7" id="KW-0442">Lipid degradation</keyword>
<feature type="signal peptide" evidence="14">
    <location>
        <begin position="1"/>
        <end position="27"/>
    </location>
</feature>
<dbReference type="GO" id="GO:0016042">
    <property type="term" value="P:lipid catabolic process"/>
    <property type="evidence" value="ECO:0007669"/>
    <property type="project" value="UniProtKB-KW"/>
</dbReference>
<feature type="disulfide bond" evidence="12">
    <location>
        <begin position="59"/>
        <end position="75"/>
    </location>
</feature>
<feature type="domain" description="Phospholipase A2-like central" evidence="15">
    <location>
        <begin position="33"/>
        <end position="145"/>
    </location>
</feature>
<dbReference type="Proteomes" id="UP000076420">
    <property type="component" value="Unassembled WGS sequence"/>
</dbReference>
<evidence type="ECO:0000313" key="17">
    <source>
        <dbReference type="Proteomes" id="UP000076420"/>
    </source>
</evidence>
<gene>
    <name evidence="16" type="primary">106077759</name>
</gene>
<dbReference type="InterPro" id="IPR036444">
    <property type="entry name" value="PLipase_A2_dom_sf"/>
</dbReference>
<comment type="catalytic activity">
    <reaction evidence="14">
        <text>a 1,2-diacyl-sn-glycero-3-phosphocholine + H2O = a 1-acyl-sn-glycero-3-phosphocholine + a fatty acid + H(+)</text>
        <dbReference type="Rhea" id="RHEA:15801"/>
        <dbReference type="ChEBI" id="CHEBI:15377"/>
        <dbReference type="ChEBI" id="CHEBI:15378"/>
        <dbReference type="ChEBI" id="CHEBI:28868"/>
        <dbReference type="ChEBI" id="CHEBI:57643"/>
        <dbReference type="ChEBI" id="CHEBI:58168"/>
        <dbReference type="EC" id="3.1.1.4"/>
    </reaction>
</comment>
<evidence type="ECO:0000256" key="8">
    <source>
        <dbReference type="ARBA" id="ARBA00023098"/>
    </source>
</evidence>
<evidence type="ECO:0000256" key="3">
    <source>
        <dbReference type="ARBA" id="ARBA00022525"/>
    </source>
</evidence>
<sequence>MTMSTVSKLSLASVLIVVLCIAGFTDASRTKRGLNALRMVINTYTARSALDYNNYGCYCGAGGGGRIMDAVDRCCYAHDRCYESVYNSCRRSAQFIFTRIYCSHGSCTCEDRRGTCAFKACTCDVLFGQCLRGKPYNRANKGNCPDD</sequence>
<feature type="disulfide bond" evidence="12">
    <location>
        <begin position="89"/>
        <end position="116"/>
    </location>
</feature>
<comment type="cofactor">
    <cofactor evidence="11">
        <name>Ca(2+)</name>
        <dbReference type="ChEBI" id="CHEBI:29108"/>
    </cofactor>
    <text evidence="11">Binds 1 Ca(2+) ion per subunit.</text>
</comment>
<feature type="disulfide bond" evidence="12">
    <location>
        <begin position="109"/>
        <end position="121"/>
    </location>
</feature>
<protein>
    <recommendedName>
        <fullName evidence="2 14">Phospholipase A2</fullName>
        <ecNumber evidence="2 14">3.1.1.4</ecNumber>
    </recommendedName>
</protein>
<dbReference type="InterPro" id="IPR001211">
    <property type="entry name" value="PLA2"/>
</dbReference>
<feature type="active site" evidence="10">
    <location>
        <position position="124"/>
    </location>
</feature>
<dbReference type="EC" id="3.1.1.4" evidence="2 14"/>
<accession>A0A2C9KJC4</accession>
<evidence type="ECO:0000256" key="5">
    <source>
        <dbReference type="ARBA" id="ARBA00022801"/>
    </source>
</evidence>
<keyword evidence="4 11" id="KW-0479">Metal-binding</keyword>
<dbReference type="PROSITE" id="PS00118">
    <property type="entry name" value="PA2_HIS"/>
    <property type="match status" value="1"/>
</dbReference>
<dbReference type="InterPro" id="IPR033113">
    <property type="entry name" value="PLA2_histidine"/>
</dbReference>
<feature type="binding site" evidence="11">
    <location>
        <position position="79"/>
    </location>
    <ligand>
        <name>Ca(2+)</name>
        <dbReference type="ChEBI" id="CHEBI:29108"/>
    </ligand>
</feature>
<dbReference type="VEuPathDB" id="VectorBase:BGLB020357"/>
<feature type="disulfide bond" evidence="12">
    <location>
        <begin position="74"/>
        <end position="130"/>
    </location>
</feature>
<keyword evidence="9 12" id="KW-1015">Disulfide bond</keyword>
<keyword evidence="6 11" id="KW-0106">Calcium</keyword>
<evidence type="ECO:0000256" key="13">
    <source>
        <dbReference type="RuleBase" id="RU003654"/>
    </source>
</evidence>
<evidence type="ECO:0000256" key="7">
    <source>
        <dbReference type="ARBA" id="ARBA00022963"/>
    </source>
</evidence>
<dbReference type="SUPFAM" id="SSF48619">
    <property type="entry name" value="Phospholipase A2, PLA2"/>
    <property type="match status" value="1"/>
</dbReference>
<name>A0A2C9KJC4_BIOGL</name>
<dbReference type="Pfam" id="PF00068">
    <property type="entry name" value="Phospholip_A2_1"/>
    <property type="match status" value="1"/>
</dbReference>
<evidence type="ECO:0000256" key="6">
    <source>
        <dbReference type="ARBA" id="ARBA00022837"/>
    </source>
</evidence>
<dbReference type="PRINTS" id="PR00389">
    <property type="entry name" value="PHPHLIPASEA2"/>
</dbReference>
<dbReference type="InterPro" id="IPR016090">
    <property type="entry name" value="PLA2-like_dom"/>
</dbReference>
<dbReference type="GO" id="GO:0005576">
    <property type="term" value="C:extracellular region"/>
    <property type="evidence" value="ECO:0007669"/>
    <property type="project" value="UniProtKB-SubCell"/>
</dbReference>
<evidence type="ECO:0000256" key="9">
    <source>
        <dbReference type="ARBA" id="ARBA00023157"/>
    </source>
</evidence>
<dbReference type="Gene3D" id="1.20.90.10">
    <property type="entry name" value="Phospholipase A2 domain"/>
    <property type="match status" value="1"/>
</dbReference>
<evidence type="ECO:0000256" key="12">
    <source>
        <dbReference type="PIRSR" id="PIRSR601211-3"/>
    </source>
</evidence>
<feature type="chain" id="PRO_5011830780" description="Phospholipase A2" evidence="14">
    <location>
        <begin position="28"/>
        <end position="147"/>
    </location>
</feature>
<feature type="active site" evidence="10">
    <location>
        <position position="78"/>
    </location>
</feature>
<dbReference type="KEGG" id="bgt:106077759"/>
<dbReference type="AlphaFoldDB" id="A0A2C9KJC4"/>
<feature type="binding site" evidence="11">
    <location>
        <position position="62"/>
    </location>
    <ligand>
        <name>Ca(2+)</name>
        <dbReference type="ChEBI" id="CHEBI:29108"/>
    </ligand>
</feature>
<keyword evidence="3 14" id="KW-0964">Secreted</keyword>
<dbReference type="OrthoDB" id="5985583at2759"/>
<comment type="similarity">
    <text evidence="13">Belongs to the phospholipase A2 family.</text>
</comment>
<evidence type="ECO:0000259" key="15">
    <source>
        <dbReference type="SMART" id="SM00085"/>
    </source>
</evidence>
<dbReference type="GO" id="GO:0004623">
    <property type="term" value="F:phospholipase A2 activity"/>
    <property type="evidence" value="ECO:0007669"/>
    <property type="project" value="UniProtKB-EC"/>
</dbReference>
<dbReference type="VEuPathDB" id="VectorBase:BGLAX_028742"/>
<evidence type="ECO:0000256" key="10">
    <source>
        <dbReference type="PIRSR" id="PIRSR601211-1"/>
    </source>
</evidence>
<evidence type="ECO:0000256" key="1">
    <source>
        <dbReference type="ARBA" id="ARBA00004613"/>
    </source>
</evidence>
<keyword evidence="14" id="KW-0732">Signal</keyword>
<evidence type="ECO:0000313" key="16">
    <source>
        <dbReference type="EnsemblMetazoa" id="BGLB020357-PA"/>
    </source>
</evidence>
<dbReference type="GO" id="GO:0006644">
    <property type="term" value="P:phospholipid metabolic process"/>
    <property type="evidence" value="ECO:0007669"/>
    <property type="project" value="InterPro"/>
</dbReference>
<dbReference type="STRING" id="6526.A0A2C9KJC4"/>
<dbReference type="EnsemblMetazoa" id="BGLB020357-RA">
    <property type="protein sequence ID" value="BGLB020357-PA"/>
    <property type="gene ID" value="BGLB020357"/>
</dbReference>
<feature type="binding site" evidence="11">
    <location>
        <position position="60"/>
    </location>
    <ligand>
        <name>Ca(2+)</name>
        <dbReference type="ChEBI" id="CHEBI:29108"/>
    </ligand>
</feature>
<organism evidence="16 17">
    <name type="scientific">Biomphalaria glabrata</name>
    <name type="common">Bloodfluke planorb</name>
    <name type="synonym">Freshwater snail</name>
    <dbReference type="NCBI Taxonomy" id="6526"/>
    <lineage>
        <taxon>Eukaryota</taxon>
        <taxon>Metazoa</taxon>
        <taxon>Spiralia</taxon>
        <taxon>Lophotrochozoa</taxon>
        <taxon>Mollusca</taxon>
        <taxon>Gastropoda</taxon>
        <taxon>Heterobranchia</taxon>
        <taxon>Euthyneura</taxon>
        <taxon>Panpulmonata</taxon>
        <taxon>Hygrophila</taxon>
        <taxon>Lymnaeoidea</taxon>
        <taxon>Planorbidae</taxon>
        <taxon>Biomphalaria</taxon>
    </lineage>
</organism>
<keyword evidence="8 14" id="KW-0443">Lipid metabolism</keyword>
<feature type="disulfide bond" evidence="12">
    <location>
        <begin position="81"/>
        <end position="123"/>
    </location>
</feature>